<dbReference type="EMBL" id="CP007806">
    <property type="protein sequence ID" value="AIG26101.1"/>
    <property type="molecule type" value="Genomic_DNA"/>
</dbReference>
<name>A0A075R3N8_BRELA</name>
<gene>
    <name evidence="1" type="ORF">BRLA_c017780</name>
</gene>
<evidence type="ECO:0000313" key="1">
    <source>
        <dbReference type="EMBL" id="AIG26101.1"/>
    </source>
</evidence>
<dbReference type="AlphaFoldDB" id="A0A075R3N8"/>
<organism evidence="1 2">
    <name type="scientific">Brevibacillus laterosporus LMG 15441</name>
    <dbReference type="NCBI Taxonomy" id="1042163"/>
    <lineage>
        <taxon>Bacteria</taxon>
        <taxon>Bacillati</taxon>
        <taxon>Bacillota</taxon>
        <taxon>Bacilli</taxon>
        <taxon>Bacillales</taxon>
        <taxon>Paenibacillaceae</taxon>
        <taxon>Brevibacillus</taxon>
    </lineage>
</organism>
<proteinExistence type="predicted"/>
<reference evidence="1 2" key="1">
    <citation type="journal article" date="2011" name="J. Bacteriol.">
        <title>Genome sequence of Brevibacillus laterosporus LMG 15441, a pathogen of invertebrates.</title>
        <authorList>
            <person name="Djukic M."/>
            <person name="Poehlein A."/>
            <person name="Thurmer A."/>
            <person name="Daniel R."/>
        </authorList>
    </citation>
    <scope>NUCLEOTIDE SEQUENCE [LARGE SCALE GENOMIC DNA]</scope>
    <source>
        <strain evidence="1 2">LMG 15441</strain>
    </source>
</reference>
<accession>A0A075R3N8</accession>
<dbReference type="HOGENOM" id="CLU_3354957_0_0_9"/>
<sequence>MKAHNGSGWSYESFQEWKLCIEPEWSYWVATTKYLN</sequence>
<keyword evidence="2" id="KW-1185">Reference proteome</keyword>
<protein>
    <submittedName>
        <fullName evidence="1">Uncharacterized protein</fullName>
    </submittedName>
</protein>
<evidence type="ECO:0000313" key="2">
    <source>
        <dbReference type="Proteomes" id="UP000005850"/>
    </source>
</evidence>
<dbReference type="KEGG" id="blr:BRLA_c017780"/>
<dbReference type="Proteomes" id="UP000005850">
    <property type="component" value="Chromosome"/>
</dbReference>